<dbReference type="GO" id="GO:0005762">
    <property type="term" value="C:mitochondrial large ribosomal subunit"/>
    <property type="evidence" value="ECO:0007669"/>
    <property type="project" value="TreeGrafter"/>
</dbReference>
<dbReference type="InterPro" id="IPR007740">
    <property type="entry name" value="Ribosomal_mL49"/>
</dbReference>
<dbReference type="GO" id="GO:0006412">
    <property type="term" value="P:translation"/>
    <property type="evidence" value="ECO:0007669"/>
    <property type="project" value="InterPro"/>
</dbReference>
<dbReference type="FunFam" id="3.30.780.10:FF:000009">
    <property type="entry name" value="39S ribosomal protein L49, mitochondrial"/>
    <property type="match status" value="1"/>
</dbReference>
<evidence type="ECO:0000256" key="3">
    <source>
        <dbReference type="ARBA" id="ARBA00022980"/>
    </source>
</evidence>
<evidence type="ECO:0000256" key="4">
    <source>
        <dbReference type="ARBA" id="ARBA00023128"/>
    </source>
</evidence>
<dbReference type="AlphaFoldDB" id="A0A0N4VH54"/>
<dbReference type="GO" id="GO:0003735">
    <property type="term" value="F:structural constituent of ribosome"/>
    <property type="evidence" value="ECO:0007669"/>
    <property type="project" value="InterPro"/>
</dbReference>
<keyword evidence="3" id="KW-0689">Ribosomal protein</keyword>
<dbReference type="Gene3D" id="3.30.780.10">
    <property type="entry name" value="SUI1-like domain"/>
    <property type="match status" value="1"/>
</dbReference>
<evidence type="ECO:0000313" key="10">
    <source>
        <dbReference type="Proteomes" id="UP000274131"/>
    </source>
</evidence>
<dbReference type="OrthoDB" id="19439at2759"/>
<evidence type="ECO:0000256" key="5">
    <source>
        <dbReference type="ARBA" id="ARBA00023274"/>
    </source>
</evidence>
<organism evidence="11">
    <name type="scientific">Enterobius vermicularis</name>
    <name type="common">Human pinworm</name>
    <dbReference type="NCBI Taxonomy" id="51028"/>
    <lineage>
        <taxon>Eukaryota</taxon>
        <taxon>Metazoa</taxon>
        <taxon>Ecdysozoa</taxon>
        <taxon>Nematoda</taxon>
        <taxon>Chromadorea</taxon>
        <taxon>Rhabditida</taxon>
        <taxon>Spirurina</taxon>
        <taxon>Oxyuridomorpha</taxon>
        <taxon>Oxyuroidea</taxon>
        <taxon>Oxyuridae</taxon>
        <taxon>Enterobius</taxon>
    </lineage>
</organism>
<gene>
    <name evidence="9" type="ORF">EVEC_LOCUS9500</name>
</gene>
<evidence type="ECO:0000256" key="7">
    <source>
        <dbReference type="ARBA" id="ARBA00035545"/>
    </source>
</evidence>
<proteinExistence type="inferred from homology"/>
<sequence length="124" mass="14405">MPLKSVPKLPKHESFPTPSGWFPPKVKGDLPYFVRRRRDHLFPVYLHVKRDKLDPKTMDFDYVELVELRDVAGNIFAFAKDMQEFLEGELSHPVAINVDELKGRVTVKGSERSQVEMFLNRCGF</sequence>
<evidence type="ECO:0000313" key="11">
    <source>
        <dbReference type="WBParaSite" id="EVEC_0001015501-mRNA-1"/>
    </source>
</evidence>
<evidence type="ECO:0000256" key="6">
    <source>
        <dbReference type="ARBA" id="ARBA00035191"/>
    </source>
</evidence>
<reference evidence="11" key="1">
    <citation type="submission" date="2017-02" db="UniProtKB">
        <authorList>
            <consortium name="WormBaseParasite"/>
        </authorList>
    </citation>
    <scope>IDENTIFICATION</scope>
</reference>
<protein>
    <recommendedName>
        <fullName evidence="6">Large ribosomal subunit protein mL49</fullName>
    </recommendedName>
    <alternativeName>
        <fullName evidence="7">39S ribosomal protein L49, mitochondrial</fullName>
    </alternativeName>
</protein>
<feature type="region of interest" description="Disordered" evidence="8">
    <location>
        <begin position="1"/>
        <end position="21"/>
    </location>
</feature>
<keyword evidence="10" id="KW-1185">Reference proteome</keyword>
<reference evidence="9 10" key="2">
    <citation type="submission" date="2018-10" db="EMBL/GenBank/DDBJ databases">
        <authorList>
            <consortium name="Pathogen Informatics"/>
        </authorList>
    </citation>
    <scope>NUCLEOTIDE SEQUENCE [LARGE SCALE GENOMIC DNA]</scope>
</reference>
<dbReference type="Proteomes" id="UP000274131">
    <property type="component" value="Unassembled WGS sequence"/>
</dbReference>
<comment type="subcellular location">
    <subcellularLocation>
        <location evidence="1">Mitochondrion</location>
    </subcellularLocation>
</comment>
<keyword evidence="5" id="KW-0687">Ribonucleoprotein</keyword>
<evidence type="ECO:0000256" key="8">
    <source>
        <dbReference type="SAM" id="MobiDB-lite"/>
    </source>
</evidence>
<dbReference type="PANTHER" id="PTHR13477:SF0">
    <property type="entry name" value="LARGE RIBOSOMAL SUBUNIT PROTEIN ML49"/>
    <property type="match status" value="1"/>
</dbReference>
<name>A0A0N4VH54_ENTVE</name>
<dbReference type="Pfam" id="PF05046">
    <property type="entry name" value="Img2"/>
    <property type="match status" value="1"/>
</dbReference>
<dbReference type="STRING" id="51028.A0A0N4VH54"/>
<dbReference type="PANTHER" id="PTHR13477">
    <property type="entry name" value="MITOCHONDRIAL 39S RIBOSOMAL PROTEIN L49"/>
    <property type="match status" value="1"/>
</dbReference>
<comment type="similarity">
    <text evidence="2">Belongs to the mitochondrion-specific ribosomal protein mL49 family.</text>
</comment>
<evidence type="ECO:0000256" key="1">
    <source>
        <dbReference type="ARBA" id="ARBA00004173"/>
    </source>
</evidence>
<dbReference type="WBParaSite" id="EVEC_0001015501-mRNA-1">
    <property type="protein sequence ID" value="EVEC_0001015501-mRNA-1"/>
    <property type="gene ID" value="EVEC_0001015501"/>
</dbReference>
<keyword evidence="4" id="KW-0496">Mitochondrion</keyword>
<evidence type="ECO:0000256" key="2">
    <source>
        <dbReference type="ARBA" id="ARBA00005677"/>
    </source>
</evidence>
<dbReference type="EMBL" id="UXUI01010098">
    <property type="protein sequence ID" value="VDD94749.1"/>
    <property type="molecule type" value="Genomic_DNA"/>
</dbReference>
<accession>A0A0N4VH54</accession>
<evidence type="ECO:0000313" key="9">
    <source>
        <dbReference type="EMBL" id="VDD94749.1"/>
    </source>
</evidence>